<evidence type="ECO:0008006" key="6">
    <source>
        <dbReference type="Google" id="ProtNLM"/>
    </source>
</evidence>
<reference evidence="5" key="1">
    <citation type="submission" date="2015-03" db="EMBL/GenBank/DDBJ databases">
        <title>Luteipulveratus halotolerans sp. nov., a novel actinobacterium (Dermacoccaceae) from Sarawak, Malaysia.</title>
        <authorList>
            <person name="Juboi H."/>
            <person name="Basik A."/>
            <person name="Shamsul S.S."/>
            <person name="Arnold P."/>
            <person name="Schmitt E.K."/>
            <person name="Sanglier J.-J."/>
            <person name="Yeo T."/>
        </authorList>
    </citation>
    <scope>NUCLEOTIDE SEQUENCE [LARGE SCALE GENOMIC DNA]</scope>
    <source>
        <strain evidence="5">C296001</strain>
    </source>
</reference>
<dbReference type="Pfam" id="PF02595">
    <property type="entry name" value="Gly_kinase"/>
    <property type="match status" value="1"/>
</dbReference>
<dbReference type="GO" id="GO:0031388">
    <property type="term" value="P:organic acid phosphorylation"/>
    <property type="evidence" value="ECO:0007669"/>
    <property type="project" value="InterPro"/>
</dbReference>
<sequence length="372" mass="37911">MSVLVATTTIGHLSPVESARLVADAWAQRAPGTTVERLPMSAGGVGFVDAVEASLGGRRLVVPVPGPDGEERPATVLVVSTRSGPVAYVEAAEAAPGPYDGTLQSYGVGRLLRAARDAGARRIVVGVGDLAALDGGAGMLRGVADSAATTEYELPAHLDAVIGDWSEIELVAAVDHDTPLVGAQGATYGLLGVDSAEAQSRERAMGDLIDAVERVLPPRRDLLSGLPVRLHRVPGAGAGGGLAYGLSVLGAQIRNGAEVLAHAVGLADRVRAADVVVTGETTYDWRSLEHSVVATVSGAAAAAARPVVMIARDQHVGRRESMALGIAGSYSVIPSGRLAPATPTATDLEDRLAALVGRVAGTWTPPGADDVH</sequence>
<dbReference type="InterPro" id="IPR036129">
    <property type="entry name" value="Glycerate_kinase_sf"/>
</dbReference>
<keyword evidence="2" id="KW-0808">Transferase</keyword>
<dbReference type="InterPro" id="IPR004381">
    <property type="entry name" value="Glycerate_kinase"/>
</dbReference>
<keyword evidence="3" id="KW-0418">Kinase</keyword>
<protein>
    <recommendedName>
        <fullName evidence="6">Glycerate kinase</fullName>
    </recommendedName>
</protein>
<dbReference type="PANTHER" id="PTHR21599:SF0">
    <property type="entry name" value="GLYCERATE KINASE"/>
    <property type="match status" value="1"/>
</dbReference>
<organism evidence="4 5">
    <name type="scientific">Luteipulveratus halotolerans</name>
    <dbReference type="NCBI Taxonomy" id="1631356"/>
    <lineage>
        <taxon>Bacteria</taxon>
        <taxon>Bacillati</taxon>
        <taxon>Actinomycetota</taxon>
        <taxon>Actinomycetes</taxon>
        <taxon>Micrococcales</taxon>
        <taxon>Dermacoccaceae</taxon>
        <taxon>Luteipulveratus</taxon>
    </lineage>
</organism>
<comment type="similarity">
    <text evidence="1">Belongs to the glycerate kinase type-1 family.</text>
</comment>
<evidence type="ECO:0000313" key="5">
    <source>
        <dbReference type="Proteomes" id="UP000037397"/>
    </source>
</evidence>
<dbReference type="OrthoDB" id="9774290at2"/>
<dbReference type="STRING" id="1631356.VV01_06880"/>
<dbReference type="Gene3D" id="3.40.50.10350">
    <property type="entry name" value="Glycerate kinase, domain 1"/>
    <property type="match status" value="1"/>
</dbReference>
<evidence type="ECO:0000313" key="4">
    <source>
        <dbReference type="EMBL" id="KNX36938.1"/>
    </source>
</evidence>
<name>A0A0L6CHF8_9MICO</name>
<dbReference type="Gene3D" id="3.90.1510.10">
    <property type="entry name" value="Glycerate kinase, domain 2"/>
    <property type="match status" value="1"/>
</dbReference>
<keyword evidence="5" id="KW-1185">Reference proteome</keyword>
<dbReference type="GO" id="GO:0008887">
    <property type="term" value="F:glycerate kinase activity"/>
    <property type="evidence" value="ECO:0007669"/>
    <property type="project" value="InterPro"/>
</dbReference>
<accession>A0A0L6CHF8</accession>
<dbReference type="PANTHER" id="PTHR21599">
    <property type="entry name" value="GLYCERATE KINASE"/>
    <property type="match status" value="1"/>
</dbReference>
<dbReference type="InterPro" id="IPR018193">
    <property type="entry name" value="Glyc_kinase_flavodox-like_fold"/>
</dbReference>
<dbReference type="SUPFAM" id="SSF110738">
    <property type="entry name" value="Glycerate kinase I"/>
    <property type="match status" value="1"/>
</dbReference>
<evidence type="ECO:0000256" key="3">
    <source>
        <dbReference type="ARBA" id="ARBA00022777"/>
    </source>
</evidence>
<evidence type="ECO:0000256" key="2">
    <source>
        <dbReference type="ARBA" id="ARBA00022679"/>
    </source>
</evidence>
<dbReference type="Proteomes" id="UP000037397">
    <property type="component" value="Unassembled WGS sequence"/>
</dbReference>
<proteinExistence type="inferred from homology"/>
<evidence type="ECO:0000256" key="1">
    <source>
        <dbReference type="ARBA" id="ARBA00006284"/>
    </source>
</evidence>
<dbReference type="RefSeq" id="WP_050669243.1">
    <property type="nucleotide sequence ID" value="NZ_LAIR01000002.1"/>
</dbReference>
<dbReference type="InterPro" id="IPR018197">
    <property type="entry name" value="Glycerate_kinase_RE-like"/>
</dbReference>
<gene>
    <name evidence="4" type="ORF">VV01_06880</name>
</gene>
<comment type="caution">
    <text evidence="4">The sequence shown here is derived from an EMBL/GenBank/DDBJ whole genome shotgun (WGS) entry which is preliminary data.</text>
</comment>
<dbReference type="EMBL" id="LAIR01000002">
    <property type="protein sequence ID" value="KNX36938.1"/>
    <property type="molecule type" value="Genomic_DNA"/>
</dbReference>
<dbReference type="AlphaFoldDB" id="A0A0L6CHF8"/>